<evidence type="ECO:0000313" key="2">
    <source>
        <dbReference type="EMBL" id="MFC7199664.1"/>
    </source>
</evidence>
<feature type="transmembrane region" description="Helical" evidence="1">
    <location>
        <begin position="60"/>
        <end position="79"/>
    </location>
</feature>
<evidence type="ECO:0000256" key="1">
    <source>
        <dbReference type="SAM" id="Phobius"/>
    </source>
</evidence>
<dbReference type="InterPro" id="IPR007404">
    <property type="entry name" value="YdjM-like"/>
</dbReference>
<organism evidence="2 3">
    <name type="scientific">Halospeciosus flavus</name>
    <dbReference type="NCBI Taxonomy" id="3032283"/>
    <lineage>
        <taxon>Archaea</taxon>
        <taxon>Methanobacteriati</taxon>
        <taxon>Methanobacteriota</taxon>
        <taxon>Stenosarchaea group</taxon>
        <taxon>Halobacteria</taxon>
        <taxon>Halobacteriales</taxon>
        <taxon>Halobacteriaceae</taxon>
        <taxon>Halospeciosus</taxon>
    </lineage>
</organism>
<dbReference type="GO" id="GO:0016787">
    <property type="term" value="F:hydrolase activity"/>
    <property type="evidence" value="ECO:0007669"/>
    <property type="project" value="UniProtKB-KW"/>
</dbReference>
<evidence type="ECO:0000313" key="3">
    <source>
        <dbReference type="Proteomes" id="UP001596447"/>
    </source>
</evidence>
<dbReference type="EMBL" id="JBHTAR010000011">
    <property type="protein sequence ID" value="MFC7199664.1"/>
    <property type="molecule type" value="Genomic_DNA"/>
</dbReference>
<sequence>MWPWGHLAVGYLCYLGVLRVRDDGKQTLLTLVAVAFGTQFPDLVDKPLAWTFGVLPSGRSFAHSLLVAAVVIGVAYWVASRRGHAESAVAFGVGYISHSLVDLGPEVVWGLVQGDWGQLQWTTYLLWPILSAPPYPNDESFMQHFVGFAMDPYVLVQFGLLGVAVALWIRSGRPGLVTLQRGMWEWIGRRDVVSEGD</sequence>
<dbReference type="Proteomes" id="UP001596447">
    <property type="component" value="Unassembled WGS sequence"/>
</dbReference>
<keyword evidence="3" id="KW-1185">Reference proteome</keyword>
<keyword evidence="2" id="KW-0378">Hydrolase</keyword>
<accession>A0ABD5Z3F7</accession>
<keyword evidence="1" id="KW-1133">Transmembrane helix</keyword>
<gene>
    <name evidence="2" type="ORF">ACFQJ9_09605</name>
</gene>
<keyword evidence="1" id="KW-0812">Transmembrane</keyword>
<proteinExistence type="predicted"/>
<feature type="transmembrane region" description="Helical" evidence="1">
    <location>
        <begin position="152"/>
        <end position="169"/>
    </location>
</feature>
<comment type="caution">
    <text evidence="2">The sequence shown here is derived from an EMBL/GenBank/DDBJ whole genome shotgun (WGS) entry which is preliminary data.</text>
</comment>
<name>A0ABD5Z3F7_9EURY</name>
<keyword evidence="1" id="KW-0472">Membrane</keyword>
<dbReference type="AlphaFoldDB" id="A0ABD5Z3F7"/>
<dbReference type="Pfam" id="PF04307">
    <property type="entry name" value="YdjM"/>
    <property type="match status" value="1"/>
</dbReference>
<dbReference type="RefSeq" id="WP_279529591.1">
    <property type="nucleotide sequence ID" value="NZ_CP122312.1"/>
</dbReference>
<reference evidence="2 3" key="1">
    <citation type="journal article" date="2019" name="Int. J. Syst. Evol. Microbiol.">
        <title>The Global Catalogue of Microorganisms (GCM) 10K type strain sequencing project: providing services to taxonomists for standard genome sequencing and annotation.</title>
        <authorList>
            <consortium name="The Broad Institute Genomics Platform"/>
            <consortium name="The Broad Institute Genome Sequencing Center for Infectious Disease"/>
            <person name="Wu L."/>
            <person name="Ma J."/>
        </authorList>
    </citation>
    <scope>NUCLEOTIDE SEQUENCE [LARGE SCALE GENOMIC DNA]</scope>
    <source>
        <strain evidence="2 3">XZGYJ-43</strain>
    </source>
</reference>
<protein>
    <submittedName>
        <fullName evidence="2">Metal-dependent hydrolase</fullName>
    </submittedName>
</protein>